<keyword evidence="1" id="KW-1133">Transmembrane helix</keyword>
<protein>
    <submittedName>
        <fullName evidence="2">Secreted protein</fullName>
    </submittedName>
</protein>
<dbReference type="EMBL" id="CCEJ010000007">
    <property type="protein sequence ID" value="CDR34355.1"/>
    <property type="molecule type" value="Genomic_DNA"/>
</dbReference>
<feature type="transmembrane region" description="Helical" evidence="1">
    <location>
        <begin position="7"/>
        <end position="29"/>
    </location>
</feature>
<dbReference type="Proteomes" id="UP000031552">
    <property type="component" value="Unassembled WGS sequence"/>
</dbReference>
<name>A0A090D262_9BACT</name>
<keyword evidence="1" id="KW-0812">Transmembrane</keyword>
<comment type="caution">
    <text evidence="2">The sequence shown here is derived from an EMBL/GenBank/DDBJ whole genome shotgun (WGS) entry which is preliminary data.</text>
</comment>
<reference evidence="2" key="2">
    <citation type="submission" date="2014-09" db="EMBL/GenBank/DDBJ databases">
        <title>Criblamydia sequanensis harbors a mega-plasmid encoding arsenite resistance.</title>
        <authorList>
            <person name="Bertelli C."/>
            <person name="Goesmann A."/>
            <person name="Greub G."/>
        </authorList>
    </citation>
    <scope>NUCLEOTIDE SEQUENCE [LARGE SCALE GENOMIC DNA]</scope>
    <source>
        <strain evidence="2">CRIB-18</strain>
    </source>
</reference>
<keyword evidence="1" id="KW-0472">Membrane</keyword>
<proteinExistence type="predicted"/>
<dbReference type="RefSeq" id="WP_041017892.1">
    <property type="nucleotide sequence ID" value="NZ_CCEJ010000007.1"/>
</dbReference>
<reference evidence="2" key="1">
    <citation type="submission" date="2013-12" db="EMBL/GenBank/DDBJ databases">
        <authorList>
            <person name="Linke B."/>
        </authorList>
    </citation>
    <scope>NUCLEOTIDE SEQUENCE [LARGE SCALE GENOMIC DNA]</scope>
    <source>
        <strain evidence="2">CRIB-18</strain>
    </source>
</reference>
<accession>A0A090D262</accession>
<dbReference type="AlphaFoldDB" id="A0A090D262"/>
<organism evidence="2 3">
    <name type="scientific">Candidatus Criblamydia sequanensis CRIB-18</name>
    <dbReference type="NCBI Taxonomy" id="1437425"/>
    <lineage>
        <taxon>Bacteria</taxon>
        <taxon>Pseudomonadati</taxon>
        <taxon>Chlamydiota</taxon>
        <taxon>Chlamydiia</taxon>
        <taxon>Parachlamydiales</taxon>
        <taxon>Candidatus Criblamydiaceae</taxon>
        <taxon>Candidatus Criblamydia</taxon>
    </lineage>
</organism>
<sequence>MSSSKKWVYLFLINLLLMLGLVASLNFAFDPFLYFGREKPSPYPLFDEREQKINFLLNHKETIYGALLIGSSRIASLDADYFKEKTLNLGCSGLSITEYFDLLQFALKTLKTTPQKVYLGLDFGQIDERSMKLTEIKKILEKRQKFVYFLNPLLSFEASLISLKKLFGQENGLISLTDSLSRIYKELDEKEKEAKINHQLKAYKNRRLEIQNFQELHFKEKLKALIQNFPEIEFQVFTTPETARLFKEIKSSPLLQVYKSWLKELVSLFEKIKHIHFFGLSPEEEFELFFDAHHLNPKKSQIIIDILEKSDEEEKLFQSLTLKNIDSFMRERL</sequence>
<evidence type="ECO:0000256" key="1">
    <source>
        <dbReference type="SAM" id="Phobius"/>
    </source>
</evidence>
<dbReference type="STRING" id="1437425.CSEC_1541"/>
<dbReference type="OrthoDB" id="5349052at2"/>
<evidence type="ECO:0000313" key="2">
    <source>
        <dbReference type="EMBL" id="CDR34355.1"/>
    </source>
</evidence>
<keyword evidence="3" id="KW-1185">Reference proteome</keyword>
<evidence type="ECO:0000313" key="3">
    <source>
        <dbReference type="Proteomes" id="UP000031552"/>
    </source>
</evidence>
<gene>
    <name evidence="2" type="ORF">CSEC_1541</name>
</gene>